<name>A0A6A5RNI5_9PLEO</name>
<proteinExistence type="predicted"/>
<dbReference type="AlphaFoldDB" id="A0A6A5RNI5"/>
<reference evidence="1" key="1">
    <citation type="journal article" date="2020" name="Stud. Mycol.">
        <title>101 Dothideomycetes genomes: a test case for predicting lifestyles and emergence of pathogens.</title>
        <authorList>
            <person name="Haridas S."/>
            <person name="Albert R."/>
            <person name="Binder M."/>
            <person name="Bloem J."/>
            <person name="Labutti K."/>
            <person name="Salamov A."/>
            <person name="Andreopoulos B."/>
            <person name="Baker S."/>
            <person name="Barry K."/>
            <person name="Bills G."/>
            <person name="Bluhm B."/>
            <person name="Cannon C."/>
            <person name="Castanera R."/>
            <person name="Culley D."/>
            <person name="Daum C."/>
            <person name="Ezra D."/>
            <person name="Gonzalez J."/>
            <person name="Henrissat B."/>
            <person name="Kuo A."/>
            <person name="Liang C."/>
            <person name="Lipzen A."/>
            <person name="Lutzoni F."/>
            <person name="Magnuson J."/>
            <person name="Mondo S."/>
            <person name="Nolan M."/>
            <person name="Ohm R."/>
            <person name="Pangilinan J."/>
            <person name="Park H.-J."/>
            <person name="Ramirez L."/>
            <person name="Alfaro M."/>
            <person name="Sun H."/>
            <person name="Tritt A."/>
            <person name="Yoshinaga Y."/>
            <person name="Zwiers L.-H."/>
            <person name="Turgeon B."/>
            <person name="Goodwin S."/>
            <person name="Spatafora J."/>
            <person name="Crous P."/>
            <person name="Grigoriev I."/>
        </authorList>
    </citation>
    <scope>NUCLEOTIDE SEQUENCE</scope>
    <source>
        <strain evidence="1">CBS 183.55</strain>
    </source>
</reference>
<dbReference type="GeneID" id="54345346"/>
<keyword evidence="2" id="KW-1185">Reference proteome</keyword>
<dbReference type="RefSeq" id="XP_033448148.1">
    <property type="nucleotide sequence ID" value="XM_033587700.1"/>
</dbReference>
<protein>
    <submittedName>
        <fullName evidence="1">Uncharacterized protein</fullName>
    </submittedName>
</protein>
<dbReference type="EMBL" id="ML978970">
    <property type="protein sequence ID" value="KAF1927896.1"/>
    <property type="molecule type" value="Genomic_DNA"/>
</dbReference>
<evidence type="ECO:0000313" key="1">
    <source>
        <dbReference type="EMBL" id="KAF1927896.1"/>
    </source>
</evidence>
<organism evidence="1 2">
    <name type="scientific">Didymella exigua CBS 183.55</name>
    <dbReference type="NCBI Taxonomy" id="1150837"/>
    <lineage>
        <taxon>Eukaryota</taxon>
        <taxon>Fungi</taxon>
        <taxon>Dikarya</taxon>
        <taxon>Ascomycota</taxon>
        <taxon>Pezizomycotina</taxon>
        <taxon>Dothideomycetes</taxon>
        <taxon>Pleosporomycetidae</taxon>
        <taxon>Pleosporales</taxon>
        <taxon>Pleosporineae</taxon>
        <taxon>Didymellaceae</taxon>
        <taxon>Didymella</taxon>
    </lineage>
</organism>
<evidence type="ECO:0000313" key="2">
    <source>
        <dbReference type="Proteomes" id="UP000800082"/>
    </source>
</evidence>
<accession>A0A6A5RNI5</accession>
<dbReference type="Proteomes" id="UP000800082">
    <property type="component" value="Unassembled WGS sequence"/>
</dbReference>
<sequence>MNRPPQLLPHCCNRQTPRTFRVHCRRLTNTHLCSLLPATACLWIPALLVLDCLRFLTTVRLVVLSHFSKVSKGY</sequence>
<gene>
    <name evidence="1" type="ORF">M421DRAFT_162869</name>
</gene>